<evidence type="ECO:0000313" key="1">
    <source>
        <dbReference type="EMBL" id="KAG5299002.1"/>
    </source>
</evidence>
<comment type="caution">
    <text evidence="1">The sequence shown here is derived from an EMBL/GenBank/DDBJ whole genome shotgun (WGS) entry which is preliminary data.</text>
</comment>
<reference evidence="1 2" key="1">
    <citation type="submission" date="2021-01" db="EMBL/GenBank/DDBJ databases">
        <title>Chromosome-level genome assembly of a human fungal pathogen reveals clustering of transcriptionally co-regulated genes.</title>
        <authorList>
            <person name="Voorhies M."/>
            <person name="Cohen S."/>
            <person name="Shea T.P."/>
            <person name="Petrus S."/>
            <person name="Munoz J.F."/>
            <person name="Poplawski S."/>
            <person name="Goldman W.E."/>
            <person name="Michael T."/>
            <person name="Cuomo C.A."/>
            <person name="Sil A."/>
            <person name="Beyhan S."/>
        </authorList>
    </citation>
    <scope>NUCLEOTIDE SEQUENCE [LARGE SCALE GENOMIC DNA]</scope>
    <source>
        <strain evidence="1 2">G184AR</strain>
    </source>
</reference>
<sequence>MCLMHVPSLPRTSKRHSYSFKVKQWISFLHEKKENQEKNLKSIDETFFPLQNKNKQRLSIMRIYGIHRAGPTKQLLVMKTRQCSWPNRYSIGVFTAWTDDPEIHVVEAIC</sequence>
<gene>
    <name evidence="1" type="ORF">I7I52_09161</name>
</gene>
<protein>
    <submittedName>
        <fullName evidence="1">Uncharacterized protein</fullName>
    </submittedName>
</protein>
<dbReference type="VEuPathDB" id="FungiDB:I7I52_09161"/>
<dbReference type="EMBL" id="JAEVHI010000002">
    <property type="protein sequence ID" value="KAG5299002.1"/>
    <property type="molecule type" value="Genomic_DNA"/>
</dbReference>
<dbReference type="AlphaFoldDB" id="A0A8H7YW49"/>
<proteinExistence type="predicted"/>
<organism evidence="1 2">
    <name type="scientific">Ajellomyces capsulatus</name>
    <name type="common">Darling's disease fungus</name>
    <name type="synonym">Histoplasma capsulatum</name>
    <dbReference type="NCBI Taxonomy" id="5037"/>
    <lineage>
        <taxon>Eukaryota</taxon>
        <taxon>Fungi</taxon>
        <taxon>Dikarya</taxon>
        <taxon>Ascomycota</taxon>
        <taxon>Pezizomycotina</taxon>
        <taxon>Eurotiomycetes</taxon>
        <taxon>Eurotiomycetidae</taxon>
        <taxon>Onygenales</taxon>
        <taxon>Ajellomycetaceae</taxon>
        <taxon>Histoplasma</taxon>
    </lineage>
</organism>
<evidence type="ECO:0000313" key="2">
    <source>
        <dbReference type="Proteomes" id="UP000670092"/>
    </source>
</evidence>
<dbReference type="Proteomes" id="UP000670092">
    <property type="component" value="Unassembled WGS sequence"/>
</dbReference>
<name>A0A8H7YW49_AJECA</name>
<accession>A0A8H7YW49</accession>